<feature type="domain" description="CCHC-type" evidence="3">
    <location>
        <begin position="130"/>
        <end position="145"/>
    </location>
</feature>
<dbReference type="RefSeq" id="XP_022836982.1">
    <property type="nucleotide sequence ID" value="XM_022981214.1"/>
</dbReference>
<evidence type="ECO:0000256" key="1">
    <source>
        <dbReference type="PROSITE-ProRule" id="PRU00047"/>
    </source>
</evidence>
<dbReference type="SMART" id="SM00343">
    <property type="entry name" value="ZnF_C2HC"/>
    <property type="match status" value="2"/>
</dbReference>
<dbReference type="AlphaFoldDB" id="A0A9J7EW30"/>
<dbReference type="Gene3D" id="4.10.60.10">
    <property type="entry name" value="Zinc finger, CCHC-type"/>
    <property type="match status" value="1"/>
</dbReference>
<organism evidence="4 5">
    <name type="scientific">Spodoptera litura</name>
    <name type="common">Asian cotton leafworm</name>
    <dbReference type="NCBI Taxonomy" id="69820"/>
    <lineage>
        <taxon>Eukaryota</taxon>
        <taxon>Metazoa</taxon>
        <taxon>Ecdysozoa</taxon>
        <taxon>Arthropoda</taxon>
        <taxon>Hexapoda</taxon>
        <taxon>Insecta</taxon>
        <taxon>Pterygota</taxon>
        <taxon>Neoptera</taxon>
        <taxon>Endopterygota</taxon>
        <taxon>Lepidoptera</taxon>
        <taxon>Glossata</taxon>
        <taxon>Ditrysia</taxon>
        <taxon>Noctuoidea</taxon>
        <taxon>Noctuidae</taxon>
        <taxon>Amphipyrinae</taxon>
        <taxon>Spodoptera</taxon>
    </lineage>
</organism>
<evidence type="ECO:0000313" key="4">
    <source>
        <dbReference type="Proteomes" id="UP000301870"/>
    </source>
</evidence>
<dbReference type="KEGG" id="sliu:111364367"/>
<dbReference type="PROSITE" id="PS50158">
    <property type="entry name" value="ZF_CCHC"/>
    <property type="match status" value="1"/>
</dbReference>
<dbReference type="GO" id="GO:0008270">
    <property type="term" value="F:zinc ion binding"/>
    <property type="evidence" value="ECO:0007669"/>
    <property type="project" value="UniProtKB-KW"/>
</dbReference>
<evidence type="ECO:0000256" key="2">
    <source>
        <dbReference type="SAM" id="MobiDB-lite"/>
    </source>
</evidence>
<protein>
    <submittedName>
        <fullName evidence="5">Uncharacterized protein LOC111364367</fullName>
    </submittedName>
</protein>
<keyword evidence="1" id="KW-0862">Zinc</keyword>
<gene>
    <name evidence="5" type="primary">LOC111364367</name>
</gene>
<dbReference type="GO" id="GO:0003676">
    <property type="term" value="F:nucleic acid binding"/>
    <property type="evidence" value="ECO:0007669"/>
    <property type="project" value="InterPro"/>
</dbReference>
<proteinExistence type="predicted"/>
<feature type="non-terminal residue" evidence="5">
    <location>
        <position position="173"/>
    </location>
</feature>
<name>A0A9J7EW30_SPOLT</name>
<feature type="region of interest" description="Disordered" evidence="2">
    <location>
        <begin position="99"/>
        <end position="173"/>
    </location>
</feature>
<evidence type="ECO:0000313" key="5">
    <source>
        <dbReference type="RefSeq" id="XP_022836982.1"/>
    </source>
</evidence>
<feature type="compositionally biased region" description="Basic and acidic residues" evidence="2">
    <location>
        <begin position="99"/>
        <end position="115"/>
    </location>
</feature>
<keyword evidence="1" id="KW-0863">Zinc-finger</keyword>
<dbReference type="OrthoDB" id="116216at2759"/>
<dbReference type="GeneID" id="111364367"/>
<sequence>MRLWNLIERIPKTDLPEEVITGFVISVLCQKDNLIRRELIAHVITTRAQLFRILNGISLKRRFDVSDGNQDADSKRPRMTDSRFPGKCHWCGVAGHRQAECKKRKEDSKSLKSHEASSSTNNQDKPPIICYTCGKPGHASTTCPEKKNGGKSERREVNLCDHQLSRSTLETSA</sequence>
<dbReference type="Proteomes" id="UP000301870">
    <property type="component" value="Unplaced"/>
</dbReference>
<keyword evidence="4" id="KW-1185">Reference proteome</keyword>
<dbReference type="SUPFAM" id="SSF57756">
    <property type="entry name" value="Retrovirus zinc finger-like domains"/>
    <property type="match status" value="1"/>
</dbReference>
<reference evidence="5" key="1">
    <citation type="submission" date="2025-08" db="UniProtKB">
        <authorList>
            <consortium name="RefSeq"/>
        </authorList>
    </citation>
    <scope>IDENTIFICATION</scope>
    <source>
        <strain evidence="5">Ishihara</strain>
        <tissue evidence="5">Whole body</tissue>
    </source>
</reference>
<evidence type="ECO:0000259" key="3">
    <source>
        <dbReference type="PROSITE" id="PS50158"/>
    </source>
</evidence>
<feature type="compositionally biased region" description="Basic and acidic residues" evidence="2">
    <location>
        <begin position="144"/>
        <end position="159"/>
    </location>
</feature>
<dbReference type="Pfam" id="PF00098">
    <property type="entry name" value="zf-CCHC"/>
    <property type="match status" value="1"/>
</dbReference>
<dbReference type="InterPro" id="IPR036875">
    <property type="entry name" value="Znf_CCHC_sf"/>
</dbReference>
<dbReference type="InterPro" id="IPR001878">
    <property type="entry name" value="Znf_CCHC"/>
</dbReference>
<accession>A0A9J7EW30</accession>
<keyword evidence="1" id="KW-0479">Metal-binding</keyword>